<proteinExistence type="predicted"/>
<dbReference type="AlphaFoldDB" id="A0A291QUU1"/>
<gene>
    <name evidence="1" type="ORF">COR50_11305</name>
</gene>
<evidence type="ECO:0000313" key="1">
    <source>
        <dbReference type="EMBL" id="ATL47706.1"/>
    </source>
</evidence>
<organism evidence="1 2">
    <name type="scientific">Chitinophaga caeni</name>
    <dbReference type="NCBI Taxonomy" id="2029983"/>
    <lineage>
        <taxon>Bacteria</taxon>
        <taxon>Pseudomonadati</taxon>
        <taxon>Bacteroidota</taxon>
        <taxon>Chitinophagia</taxon>
        <taxon>Chitinophagales</taxon>
        <taxon>Chitinophagaceae</taxon>
        <taxon>Chitinophaga</taxon>
    </lineage>
</organism>
<evidence type="ECO:0000313" key="2">
    <source>
        <dbReference type="Proteomes" id="UP000220133"/>
    </source>
</evidence>
<dbReference type="OrthoDB" id="1113889at2"/>
<keyword evidence="2" id="KW-1185">Reference proteome</keyword>
<protein>
    <submittedName>
        <fullName evidence="1">Uncharacterized protein</fullName>
    </submittedName>
</protein>
<dbReference type="PROSITE" id="PS51257">
    <property type="entry name" value="PROKAR_LIPOPROTEIN"/>
    <property type="match status" value="1"/>
</dbReference>
<dbReference type="RefSeq" id="WP_098194083.1">
    <property type="nucleotide sequence ID" value="NZ_CP023777.1"/>
</dbReference>
<dbReference type="Proteomes" id="UP000220133">
    <property type="component" value="Chromosome"/>
</dbReference>
<dbReference type="InterPro" id="IPR046713">
    <property type="entry name" value="DUF6786"/>
</dbReference>
<dbReference type="KEGG" id="cbae:COR50_11305"/>
<reference evidence="1 2" key="1">
    <citation type="submission" date="2017-10" db="EMBL/GenBank/DDBJ databases">
        <title>Paenichitinophaga pekingensis gen. nov., sp. nov., isolated from activated sludge.</title>
        <authorList>
            <person name="Jin D."/>
            <person name="Kong X."/>
            <person name="Deng Y."/>
            <person name="Bai Z."/>
        </authorList>
    </citation>
    <scope>NUCLEOTIDE SEQUENCE [LARGE SCALE GENOMIC DNA]</scope>
    <source>
        <strain evidence="1 2">13</strain>
    </source>
</reference>
<dbReference type="Pfam" id="PF20583">
    <property type="entry name" value="DUF6786"/>
    <property type="match status" value="1"/>
</dbReference>
<sequence length="419" mass="46869">MKKFANYCIALIFLLGFIACQENKPSRFHAKLPILNGDTLHEDQPYQVAVDYLGQHVPIIQLRDSTGDAGIALAPKWNARVLTSSLLQGGDSYGWLHFDLVAQLMPQSYNSNWGGEDQVNLLFQKIPGDTGVHSLDNLHGFEATGLDTASFRLIHQSKSEISLEKTLNFLQDDSIATALKLKRNLRIIARRDVSNFLGIDIPRAVKAVAFESENILTNTGEHRWDTAHGSISMRVKGMFPIDSPMVALIPLNKKFKSLKEVESLIKWDGDTFPGCRLINNRILAFPLGDSLASRIQVPFSAAMNFIGIYNGNLQTLTIIQFSKAPRSGWYFPLQYDGDQFMVDGPILTLKNSGKIEDSISTRPYLAVTTYAPIQQLGKGKSAWHYHRTIHLNGNRRQLSNLLQGLFNARLKELEDKTGE</sequence>
<name>A0A291QUU1_9BACT</name>
<dbReference type="EMBL" id="CP023777">
    <property type="protein sequence ID" value="ATL47706.1"/>
    <property type="molecule type" value="Genomic_DNA"/>
</dbReference>
<accession>A0A291QUU1</accession>